<keyword evidence="2" id="KW-1185">Reference proteome</keyword>
<sequence length="292" mass="32729">MWVCRKTAWLVVLAKAIFSALGADRPQAPAPRQGNIRLLLVGTSLKYRLSRNDIITDKFDIIANCQEQVIMSCVSGMQFSVLYFTTAVLAFAAHVACQNYPVPENDTLDTLESFEILPIEYEFICDGGIFGESVFTALTGGVNMQVLDPPRSDGLSHEQAYYDMIRLLEDGDAISAARLYQNDESARFLRAVSGLSNETMASNCTQAILDHYLSIRRTVSVPNYLRVLEEADATGRYSGSNPSVWMRYNSSPHMNRGPYWHDCKYLDTNFAWTPYKVSLNGVDCYRDVTGHL</sequence>
<gene>
    <name evidence="1" type="ORF">V1517DRAFT_103388</name>
</gene>
<comment type="caution">
    <text evidence="1">The sequence shown here is derived from an EMBL/GenBank/DDBJ whole genome shotgun (WGS) entry which is preliminary data.</text>
</comment>
<evidence type="ECO:0000313" key="2">
    <source>
        <dbReference type="Proteomes" id="UP001489719"/>
    </source>
</evidence>
<evidence type="ECO:0000313" key="1">
    <source>
        <dbReference type="EMBL" id="KAK9326094.1"/>
    </source>
</evidence>
<accession>A0ACC3TY07</accession>
<dbReference type="EMBL" id="MU970036">
    <property type="protein sequence ID" value="KAK9326094.1"/>
    <property type="molecule type" value="Genomic_DNA"/>
</dbReference>
<name>A0ACC3TY07_9ASCO</name>
<organism evidence="1 2">
    <name type="scientific">Lipomyces orientalis</name>
    <dbReference type="NCBI Taxonomy" id="1233043"/>
    <lineage>
        <taxon>Eukaryota</taxon>
        <taxon>Fungi</taxon>
        <taxon>Dikarya</taxon>
        <taxon>Ascomycota</taxon>
        <taxon>Saccharomycotina</taxon>
        <taxon>Lipomycetes</taxon>
        <taxon>Lipomycetales</taxon>
        <taxon>Lipomycetaceae</taxon>
        <taxon>Lipomyces</taxon>
    </lineage>
</organism>
<proteinExistence type="predicted"/>
<dbReference type="Proteomes" id="UP001489719">
    <property type="component" value="Unassembled WGS sequence"/>
</dbReference>
<reference evidence="2" key="1">
    <citation type="journal article" date="2024" name="Front. Bioeng. Biotechnol.">
        <title>Genome-scale model development and genomic sequencing of the oleaginous clade Lipomyces.</title>
        <authorList>
            <person name="Czajka J.J."/>
            <person name="Han Y."/>
            <person name="Kim J."/>
            <person name="Mondo S.J."/>
            <person name="Hofstad B.A."/>
            <person name="Robles A."/>
            <person name="Haridas S."/>
            <person name="Riley R."/>
            <person name="LaButti K."/>
            <person name="Pangilinan J."/>
            <person name="Andreopoulos W."/>
            <person name="Lipzen A."/>
            <person name="Yan J."/>
            <person name="Wang M."/>
            <person name="Ng V."/>
            <person name="Grigoriev I.V."/>
            <person name="Spatafora J.W."/>
            <person name="Magnuson J.K."/>
            <person name="Baker S.E."/>
            <person name="Pomraning K.R."/>
        </authorList>
    </citation>
    <scope>NUCLEOTIDE SEQUENCE [LARGE SCALE GENOMIC DNA]</scope>
    <source>
        <strain evidence="2">CBS 10300</strain>
    </source>
</reference>
<protein>
    <submittedName>
        <fullName evidence="1">Uncharacterized protein</fullName>
    </submittedName>
</protein>